<evidence type="ECO:0000259" key="13">
    <source>
        <dbReference type="PROSITE" id="PS50102"/>
    </source>
</evidence>
<dbReference type="PROSITE" id="PS50072">
    <property type="entry name" value="CSA_PPIASE_2"/>
    <property type="match status" value="1"/>
</dbReference>
<proteinExistence type="inferred from homology"/>
<dbReference type="EMBL" id="JANBOJ010000088">
    <property type="protein sequence ID" value="KAJ1722937.1"/>
    <property type="molecule type" value="Genomic_DNA"/>
</dbReference>
<dbReference type="CDD" id="cd12235">
    <property type="entry name" value="RRM_PPIL4"/>
    <property type="match status" value="1"/>
</dbReference>
<dbReference type="InterPro" id="IPR029000">
    <property type="entry name" value="Cyclophilin-like_dom_sf"/>
</dbReference>
<dbReference type="GO" id="GO:0003723">
    <property type="term" value="F:RNA binding"/>
    <property type="evidence" value="ECO:0007669"/>
    <property type="project" value="UniProtKB-UniRule"/>
</dbReference>
<evidence type="ECO:0000256" key="7">
    <source>
        <dbReference type="ARBA" id="ARBA00023235"/>
    </source>
</evidence>
<feature type="domain" description="RRM" evidence="13">
    <location>
        <begin position="239"/>
        <end position="317"/>
    </location>
</feature>
<keyword evidence="15" id="KW-1185">Reference proteome</keyword>
<dbReference type="SUPFAM" id="SSF50891">
    <property type="entry name" value="Cyclophilin-like"/>
    <property type="match status" value="1"/>
</dbReference>
<dbReference type="GO" id="GO:0005634">
    <property type="term" value="C:nucleus"/>
    <property type="evidence" value="ECO:0007669"/>
    <property type="project" value="UniProtKB-SubCell"/>
</dbReference>
<organism evidence="14 15">
    <name type="scientific">Coemansia erecta</name>
    <dbReference type="NCBI Taxonomy" id="147472"/>
    <lineage>
        <taxon>Eukaryota</taxon>
        <taxon>Fungi</taxon>
        <taxon>Fungi incertae sedis</taxon>
        <taxon>Zoopagomycota</taxon>
        <taxon>Kickxellomycotina</taxon>
        <taxon>Kickxellomycetes</taxon>
        <taxon>Kickxellales</taxon>
        <taxon>Kickxellaceae</taxon>
        <taxon>Coemansia</taxon>
    </lineage>
</organism>
<dbReference type="InterPro" id="IPR035542">
    <property type="entry name" value="CRIP"/>
</dbReference>
<evidence type="ECO:0000256" key="6">
    <source>
        <dbReference type="ARBA" id="ARBA00023110"/>
    </source>
</evidence>
<evidence type="ECO:0000256" key="9">
    <source>
        <dbReference type="PROSITE-ProRule" id="PRU00176"/>
    </source>
</evidence>
<accession>A0A9W8CTK9</accession>
<dbReference type="InterPro" id="IPR035538">
    <property type="entry name" value="Cyclophilin_PPIL4"/>
</dbReference>
<name>A0A9W8CTK9_9FUNG</name>
<dbReference type="PANTHER" id="PTHR45843:SF1">
    <property type="entry name" value="PEPTIDYL-PROLYL CIS-TRANS ISOMERASE-LIKE 4"/>
    <property type="match status" value="1"/>
</dbReference>
<feature type="domain" description="PPIase cyclophilin-type" evidence="12">
    <location>
        <begin position="6"/>
        <end position="164"/>
    </location>
</feature>
<dbReference type="InterPro" id="IPR035979">
    <property type="entry name" value="RBD_domain_sf"/>
</dbReference>
<keyword evidence="5 9" id="KW-0694">RNA-binding</keyword>
<dbReference type="InterPro" id="IPR000504">
    <property type="entry name" value="RRM_dom"/>
</dbReference>
<keyword evidence="6 10" id="KW-0697">Rotamase</keyword>
<evidence type="ECO:0000256" key="2">
    <source>
        <dbReference type="ARBA" id="ARBA00002388"/>
    </source>
</evidence>
<feature type="compositionally biased region" description="Basic and acidic residues" evidence="11">
    <location>
        <begin position="347"/>
        <end position="391"/>
    </location>
</feature>
<comment type="catalytic activity">
    <reaction evidence="1 10">
        <text>[protein]-peptidylproline (omega=180) = [protein]-peptidylproline (omega=0)</text>
        <dbReference type="Rhea" id="RHEA:16237"/>
        <dbReference type="Rhea" id="RHEA-COMP:10747"/>
        <dbReference type="Rhea" id="RHEA-COMP:10748"/>
        <dbReference type="ChEBI" id="CHEBI:83833"/>
        <dbReference type="ChEBI" id="CHEBI:83834"/>
        <dbReference type="EC" id="5.2.1.8"/>
    </reaction>
</comment>
<evidence type="ECO:0000259" key="12">
    <source>
        <dbReference type="PROSITE" id="PS50072"/>
    </source>
</evidence>
<evidence type="ECO:0000256" key="3">
    <source>
        <dbReference type="ARBA" id="ARBA00004123"/>
    </source>
</evidence>
<comment type="similarity">
    <text evidence="4 10">Belongs to the cyclophilin-type PPIase family. PPIL4 subfamily.</text>
</comment>
<dbReference type="Gene3D" id="2.40.100.10">
    <property type="entry name" value="Cyclophilin-like"/>
    <property type="match status" value="1"/>
</dbReference>
<feature type="compositionally biased region" description="Basic residues" evidence="11">
    <location>
        <begin position="392"/>
        <end position="415"/>
    </location>
</feature>
<dbReference type="GO" id="GO:0003755">
    <property type="term" value="F:peptidyl-prolyl cis-trans isomerase activity"/>
    <property type="evidence" value="ECO:0007669"/>
    <property type="project" value="UniProtKB-UniRule"/>
</dbReference>
<evidence type="ECO:0000256" key="4">
    <source>
        <dbReference type="ARBA" id="ARBA00010739"/>
    </source>
</evidence>
<dbReference type="Pfam" id="PF00076">
    <property type="entry name" value="RRM_1"/>
    <property type="match status" value="1"/>
</dbReference>
<dbReference type="OrthoDB" id="2083at2759"/>
<dbReference type="PROSITE" id="PS50102">
    <property type="entry name" value="RRM"/>
    <property type="match status" value="1"/>
</dbReference>
<dbReference type="EC" id="5.2.1.8" evidence="10"/>
<comment type="subcellular location">
    <subcellularLocation>
        <location evidence="3 10">Nucleus</location>
    </subcellularLocation>
</comment>
<dbReference type="PANTHER" id="PTHR45843">
    <property type="entry name" value="PEPTIDYL-PROLYL CIS-TRANS ISOMERASE-LIKE 4"/>
    <property type="match status" value="1"/>
</dbReference>
<evidence type="ECO:0000313" key="14">
    <source>
        <dbReference type="EMBL" id="KAJ1722937.1"/>
    </source>
</evidence>
<feature type="region of interest" description="Disordered" evidence="11">
    <location>
        <begin position="326"/>
        <end position="415"/>
    </location>
</feature>
<dbReference type="Pfam" id="PF00160">
    <property type="entry name" value="Pro_isomerase"/>
    <property type="match status" value="1"/>
</dbReference>
<protein>
    <recommendedName>
        <fullName evidence="10">Peptidyl-prolyl cis-trans isomerase</fullName>
        <shortName evidence="10">PPIase</shortName>
        <ecNumber evidence="10">5.2.1.8</ecNumber>
    </recommendedName>
</protein>
<comment type="caution">
    <text evidence="14">The sequence shown here is derived from an EMBL/GenBank/DDBJ whole genome shotgun (WGS) entry which is preliminary data.</text>
</comment>
<dbReference type="SUPFAM" id="SSF54928">
    <property type="entry name" value="RNA-binding domain, RBD"/>
    <property type="match status" value="1"/>
</dbReference>
<dbReference type="Gene3D" id="3.30.70.330">
    <property type="match status" value="1"/>
</dbReference>
<evidence type="ECO:0000256" key="10">
    <source>
        <dbReference type="RuleBase" id="RU365081"/>
    </source>
</evidence>
<sequence>MSVLVETSIGDLVIDLYTEEAPLTSKNFLKLCKTKYYNFTRIHRIECNFIAQTGDPTGTGQGGQSIYGELGGSRYFPAEHPKLKHARRGTVSMAVSQQTVRGQDGVSGSQFFITLGDDIEYLDGRHTVFGQVVEGLELLDEINSAMCDSDGRPLKDILLRHTIILDDPFADPPGLKAPDRSPLLPPQDLLDGLRIEAGDVFEAAVTDEAELRKREARAQALTLEMIGDLPYADIKPAENVLFVCKLNPATEDDDLRTIFARFGDISSCEVVRDQETERSLGYAFIEFGTKEACEEAYFKMDNVLVDDRRIHVDFSQSVGKYKGRWVRSKGAGDGSRGMVRNTGKYRNAADGDSRHRGRDSYDMVFDRDDMQRRHAGGDRGSRDEKRSSRWGERRHRRTQSRSRSRSRSPRRHRRR</sequence>
<dbReference type="InterPro" id="IPR002130">
    <property type="entry name" value="Cyclophilin-type_PPIase_dom"/>
</dbReference>
<gene>
    <name evidence="14" type="primary">cyp6</name>
    <name evidence="14" type="ORF">LPJ53_002690</name>
</gene>
<keyword evidence="7 10" id="KW-0413">Isomerase</keyword>
<evidence type="ECO:0000313" key="15">
    <source>
        <dbReference type="Proteomes" id="UP001149813"/>
    </source>
</evidence>
<dbReference type="SMART" id="SM00360">
    <property type="entry name" value="RRM"/>
    <property type="match status" value="1"/>
</dbReference>
<dbReference type="Proteomes" id="UP001149813">
    <property type="component" value="Unassembled WGS sequence"/>
</dbReference>
<dbReference type="InterPro" id="IPR012677">
    <property type="entry name" value="Nucleotide-bd_a/b_plait_sf"/>
</dbReference>
<keyword evidence="8 10" id="KW-0539">Nucleus</keyword>
<evidence type="ECO:0000256" key="1">
    <source>
        <dbReference type="ARBA" id="ARBA00000971"/>
    </source>
</evidence>
<dbReference type="PRINTS" id="PR00153">
    <property type="entry name" value="CSAPPISMRASE"/>
</dbReference>
<comment type="function">
    <text evidence="2 10">PPIases accelerate the folding of proteins. It catalyzes the cis-trans isomerization of proline imidic peptide bonds in oligopeptides.</text>
</comment>
<dbReference type="CDD" id="cd01921">
    <property type="entry name" value="cyclophilin_RRM"/>
    <property type="match status" value="1"/>
</dbReference>
<dbReference type="AlphaFoldDB" id="A0A9W8CTK9"/>
<dbReference type="FunFam" id="2.40.100.10:FF:000015">
    <property type="entry name" value="Peptidyl-prolyl cis-trans isomerase"/>
    <property type="match status" value="1"/>
</dbReference>
<evidence type="ECO:0000256" key="8">
    <source>
        <dbReference type="ARBA" id="ARBA00023242"/>
    </source>
</evidence>
<evidence type="ECO:0000256" key="11">
    <source>
        <dbReference type="SAM" id="MobiDB-lite"/>
    </source>
</evidence>
<reference evidence="14" key="1">
    <citation type="submission" date="2022-07" db="EMBL/GenBank/DDBJ databases">
        <title>Phylogenomic reconstructions and comparative analyses of Kickxellomycotina fungi.</title>
        <authorList>
            <person name="Reynolds N.K."/>
            <person name="Stajich J.E."/>
            <person name="Barry K."/>
            <person name="Grigoriev I.V."/>
            <person name="Crous P."/>
            <person name="Smith M.E."/>
        </authorList>
    </citation>
    <scope>NUCLEOTIDE SEQUENCE</scope>
    <source>
        <strain evidence="14">NBRC 32514</strain>
    </source>
</reference>
<evidence type="ECO:0000256" key="5">
    <source>
        <dbReference type="ARBA" id="ARBA00022884"/>
    </source>
</evidence>